<dbReference type="EMBL" id="LGAV01000006">
    <property type="protein sequence ID" value="KOS13424.1"/>
    <property type="molecule type" value="Genomic_DNA"/>
</dbReference>
<evidence type="ECO:0000259" key="5">
    <source>
        <dbReference type="PROSITE" id="PS50011"/>
    </source>
</evidence>
<feature type="compositionally biased region" description="Low complexity" evidence="4">
    <location>
        <begin position="131"/>
        <end position="152"/>
    </location>
</feature>
<dbReference type="Proteomes" id="UP000037751">
    <property type="component" value="Unassembled WGS sequence"/>
</dbReference>
<feature type="compositionally biased region" description="Basic and acidic residues" evidence="4">
    <location>
        <begin position="41"/>
        <end position="55"/>
    </location>
</feature>
<dbReference type="SMART" id="SM00220">
    <property type="entry name" value="S_TKc"/>
    <property type="match status" value="1"/>
</dbReference>
<evidence type="ECO:0000256" key="2">
    <source>
        <dbReference type="ARBA" id="ARBA00022840"/>
    </source>
</evidence>
<organism evidence="6 7">
    <name type="scientific">Malassezia pachydermatis</name>
    <dbReference type="NCBI Taxonomy" id="77020"/>
    <lineage>
        <taxon>Eukaryota</taxon>
        <taxon>Fungi</taxon>
        <taxon>Dikarya</taxon>
        <taxon>Basidiomycota</taxon>
        <taxon>Ustilaginomycotina</taxon>
        <taxon>Malasseziomycetes</taxon>
        <taxon>Malasseziales</taxon>
        <taxon>Malasseziaceae</taxon>
        <taxon>Malassezia</taxon>
    </lineage>
</organism>
<keyword evidence="6" id="KW-0418">Kinase</keyword>
<feature type="compositionally biased region" description="Low complexity" evidence="4">
    <location>
        <begin position="107"/>
        <end position="122"/>
    </location>
</feature>
<dbReference type="GO" id="GO:0005524">
    <property type="term" value="F:ATP binding"/>
    <property type="evidence" value="ECO:0007669"/>
    <property type="project" value="UniProtKB-UniRule"/>
</dbReference>
<feature type="compositionally biased region" description="Polar residues" evidence="4">
    <location>
        <begin position="300"/>
        <end position="312"/>
    </location>
</feature>
<comment type="caution">
    <text evidence="6">The sequence shown here is derived from an EMBL/GenBank/DDBJ whole genome shotgun (WGS) entry which is preliminary data.</text>
</comment>
<keyword evidence="2 3" id="KW-0067">ATP-binding</keyword>
<feature type="compositionally biased region" description="Polar residues" evidence="4">
    <location>
        <begin position="22"/>
        <end position="36"/>
    </location>
</feature>
<dbReference type="GO" id="GO:0045719">
    <property type="term" value="P:negative regulation of glycogen biosynthetic process"/>
    <property type="evidence" value="ECO:0007669"/>
    <property type="project" value="TreeGrafter"/>
</dbReference>
<feature type="compositionally biased region" description="Polar residues" evidence="4">
    <location>
        <begin position="62"/>
        <end position="72"/>
    </location>
</feature>
<accession>A0A0M8MSG1</accession>
<dbReference type="InterPro" id="IPR008271">
    <property type="entry name" value="Ser/Thr_kinase_AS"/>
</dbReference>
<dbReference type="AlphaFoldDB" id="A0A0M8MSG1"/>
<feature type="compositionally biased region" description="Low complexity" evidence="4">
    <location>
        <begin position="347"/>
        <end position="378"/>
    </location>
</feature>
<dbReference type="PANTHER" id="PTHR24346">
    <property type="entry name" value="MAP/MICROTUBULE AFFINITY-REGULATING KINASE"/>
    <property type="match status" value="1"/>
</dbReference>
<dbReference type="Gene3D" id="3.30.200.20">
    <property type="entry name" value="Phosphorylase Kinase, domain 1"/>
    <property type="match status" value="1"/>
</dbReference>
<keyword evidence="6" id="KW-0808">Transferase</keyword>
<sequence>MPLEHYGAEPSWQRLEKRPLSESLSQRSDFSLTRQTEAQDDYEKERSHASKKEDPNVLSKLSGVSRSVSWGRNTAPRRYNSLRRDNDTCSPSPTMVRHPSLRTKNFSSQSTSSLSLTPTNSSHHGDDEASSVHSHTSSPSSSAALSLRSLSSMDVERLNKRIPSNLSDPPRDPPGVDIYEATAMDNTPTHSPRPDLLDPSSPSVSPKSCIDKEVDNFDEGMVNMAVPEVRVDSAQSPIRNNTVAPTNHTWQSISNVDHTKPIKAPFPLRPLPALPRSVTESDTSIDGPSRRHRGSFYARMQSSNPDIFQTLRSPPDDEYGGTATPPTDARSKAKLLRFFSRIFNDQSSRGSTSESTSPSSLSSPPLSSSMPFSSIMSSTDDRRGSSALGRARDTPFLLAESLTQVLPRPPRSPRIAPVSLSESDLSDEDVTEIHGLTTRSATPARSLSPAPSVTHASTTDAAMSVLSLSDSIQEPFNLHSIESYILEEEIGSGAYGFVRRARSKDTGDNVVIKYIYKSSIFADSWRRHRVYGTIPGEIFILLQLQHTPYSPPALPPPYICNKAYWMQEREKLVAQQQSGQVTGHPGICKLADFFEDEEYYYMVMPRFGNGHDLFDYVESSMFGIEPHEIRNYLGQVADVIAFLHANGLVHRDIKDENVILDNHGMIQVIDFGGATRLRPGKLFDTFSGTMDYAAVEILKGEKYSGPPQDVWAFGIVAYVLTCGECPFSDIQEASQGLSPGSRPFLTLHHFCFDTDTNRMTHENATSDAGPEKESPKDGGGQLHQLFDLICQCLQIDPMLRPSAQDILRHAFLHGARGWMGVSGWRSI</sequence>
<dbReference type="VEuPathDB" id="FungiDB:Malapachy_0009"/>
<dbReference type="PANTHER" id="PTHR24346:SF51">
    <property type="entry name" value="PAS DOMAIN-CONTAINING SERINE_THREONINE-PROTEIN KINASE"/>
    <property type="match status" value="1"/>
</dbReference>
<feature type="region of interest" description="Disordered" evidence="4">
    <location>
        <begin position="346"/>
        <end position="428"/>
    </location>
</feature>
<evidence type="ECO:0000256" key="1">
    <source>
        <dbReference type="ARBA" id="ARBA00022741"/>
    </source>
</evidence>
<evidence type="ECO:0000313" key="7">
    <source>
        <dbReference type="Proteomes" id="UP000037751"/>
    </source>
</evidence>
<feature type="region of interest" description="Disordered" evidence="4">
    <location>
        <begin position="1"/>
        <end position="207"/>
    </location>
</feature>
<dbReference type="PROSITE" id="PS50011">
    <property type="entry name" value="PROTEIN_KINASE_DOM"/>
    <property type="match status" value="1"/>
</dbReference>
<gene>
    <name evidence="6" type="ORF">Malapachy_0009</name>
</gene>
<dbReference type="STRING" id="77020.A0A0M8MSG1"/>
<dbReference type="Gene3D" id="1.10.510.10">
    <property type="entry name" value="Transferase(Phosphotransferase) domain 1"/>
    <property type="match status" value="1"/>
</dbReference>
<evidence type="ECO:0000256" key="3">
    <source>
        <dbReference type="PROSITE-ProRule" id="PRU10141"/>
    </source>
</evidence>
<dbReference type="RefSeq" id="XP_017991056.1">
    <property type="nucleotide sequence ID" value="XM_018134543.1"/>
</dbReference>
<evidence type="ECO:0000256" key="4">
    <source>
        <dbReference type="SAM" id="MobiDB-lite"/>
    </source>
</evidence>
<dbReference type="GO" id="GO:0004674">
    <property type="term" value="F:protein serine/threonine kinase activity"/>
    <property type="evidence" value="ECO:0007669"/>
    <property type="project" value="TreeGrafter"/>
</dbReference>
<reference evidence="6 7" key="1">
    <citation type="submission" date="2015-07" db="EMBL/GenBank/DDBJ databases">
        <title>Draft Genome Sequence of Malassezia furfur CBS1878 and Malassezia pachydermatis CBS1879.</title>
        <authorList>
            <person name="Triana S."/>
            <person name="Ohm R."/>
            <person name="Gonzalez A."/>
            <person name="DeCock H."/>
            <person name="Restrepo S."/>
            <person name="Celis A."/>
        </authorList>
    </citation>
    <scope>NUCLEOTIDE SEQUENCE [LARGE SCALE GENOMIC DNA]</scope>
    <source>
        <strain evidence="6 7">CBS 1879</strain>
    </source>
</reference>
<feature type="binding site" evidence="3">
    <location>
        <position position="513"/>
    </location>
    <ligand>
        <name>ATP</name>
        <dbReference type="ChEBI" id="CHEBI:30616"/>
    </ligand>
</feature>
<feature type="region of interest" description="Disordered" evidence="4">
    <location>
        <begin position="267"/>
        <end position="331"/>
    </location>
</feature>
<dbReference type="InterPro" id="IPR017441">
    <property type="entry name" value="Protein_kinase_ATP_BS"/>
</dbReference>
<proteinExistence type="predicted"/>
<keyword evidence="7" id="KW-1185">Reference proteome</keyword>
<dbReference type="GO" id="GO:0005634">
    <property type="term" value="C:nucleus"/>
    <property type="evidence" value="ECO:0007669"/>
    <property type="project" value="TreeGrafter"/>
</dbReference>
<dbReference type="PROSITE" id="PS00107">
    <property type="entry name" value="PROTEIN_KINASE_ATP"/>
    <property type="match status" value="1"/>
</dbReference>
<dbReference type="OrthoDB" id="10252171at2759"/>
<dbReference type="SUPFAM" id="SSF56112">
    <property type="entry name" value="Protein kinase-like (PK-like)"/>
    <property type="match status" value="1"/>
</dbReference>
<protein>
    <submittedName>
        <fullName evidence="6">Camk camkl pask protein kinase</fullName>
    </submittedName>
</protein>
<feature type="compositionally biased region" description="Low complexity" evidence="4">
    <location>
        <begin position="197"/>
        <end position="206"/>
    </location>
</feature>
<dbReference type="GeneID" id="28726418"/>
<dbReference type="GO" id="GO:0005829">
    <property type="term" value="C:cytosol"/>
    <property type="evidence" value="ECO:0007669"/>
    <property type="project" value="TreeGrafter"/>
</dbReference>
<dbReference type="InterPro" id="IPR011009">
    <property type="entry name" value="Kinase-like_dom_sf"/>
</dbReference>
<keyword evidence="1 3" id="KW-0547">Nucleotide-binding</keyword>
<dbReference type="GO" id="GO:0035556">
    <property type="term" value="P:intracellular signal transduction"/>
    <property type="evidence" value="ECO:0007669"/>
    <property type="project" value="TreeGrafter"/>
</dbReference>
<dbReference type="InterPro" id="IPR000719">
    <property type="entry name" value="Prot_kinase_dom"/>
</dbReference>
<dbReference type="PROSITE" id="PS00108">
    <property type="entry name" value="PROTEIN_KINASE_ST"/>
    <property type="match status" value="1"/>
</dbReference>
<evidence type="ECO:0000313" key="6">
    <source>
        <dbReference type="EMBL" id="KOS13424.1"/>
    </source>
</evidence>
<name>A0A0M8MSG1_9BASI</name>
<feature type="domain" description="Protein kinase" evidence="5">
    <location>
        <begin position="484"/>
        <end position="812"/>
    </location>
</feature>
<dbReference type="Pfam" id="PF00069">
    <property type="entry name" value="Pkinase"/>
    <property type="match status" value="1"/>
</dbReference>